<dbReference type="EMBL" id="LAVV01007115">
    <property type="protein sequence ID" value="KNZ57071.1"/>
    <property type="molecule type" value="Genomic_DNA"/>
</dbReference>
<dbReference type="STRING" id="27349.A0A0L6V8E0"/>
<name>A0A0L6V8E0_9BASI</name>
<gene>
    <name evidence="3" type="ORF">VP01_2250g3</name>
</gene>
<organism evidence="3 4">
    <name type="scientific">Puccinia sorghi</name>
    <dbReference type="NCBI Taxonomy" id="27349"/>
    <lineage>
        <taxon>Eukaryota</taxon>
        <taxon>Fungi</taxon>
        <taxon>Dikarya</taxon>
        <taxon>Basidiomycota</taxon>
        <taxon>Pucciniomycotina</taxon>
        <taxon>Pucciniomycetes</taxon>
        <taxon>Pucciniales</taxon>
        <taxon>Pucciniaceae</taxon>
        <taxon>Puccinia</taxon>
    </lineage>
</organism>
<keyword evidence="2" id="KW-0732">Signal</keyword>
<protein>
    <submittedName>
        <fullName evidence="3">Uncharacterized protein</fullName>
    </submittedName>
</protein>
<dbReference type="AlphaFoldDB" id="A0A0L6V8E0"/>
<feature type="signal peptide" evidence="2">
    <location>
        <begin position="1"/>
        <end position="22"/>
    </location>
</feature>
<feature type="compositionally biased region" description="Low complexity" evidence="1">
    <location>
        <begin position="150"/>
        <end position="169"/>
    </location>
</feature>
<evidence type="ECO:0000256" key="1">
    <source>
        <dbReference type="SAM" id="MobiDB-lite"/>
    </source>
</evidence>
<evidence type="ECO:0000256" key="2">
    <source>
        <dbReference type="SAM" id="SignalP"/>
    </source>
</evidence>
<dbReference type="VEuPathDB" id="FungiDB:VP01_2250g3"/>
<keyword evidence="4" id="KW-1185">Reference proteome</keyword>
<accession>A0A0L6V8E0</accession>
<proteinExistence type="predicted"/>
<sequence>MATKVFVYLLAALISAFRPATSQVAAQPTAGDQVQVAEHSNDGPRNINAIVPGPAGPTDAAHLGTTMANLTTTEIAPTTVSGDPPASAPAAPVEHHPALQQHLPPWIRVLPLATRTGGREVPHTSRRTPPQDTRARLLRPPVLSSHPQMATAEPANPAAPETPNTSTTAVGHPQANNTSVAAGHPSAMNITAAAPNATAHPPVHLDLPESVNASSAPGHALEQGHSPQEPLLESPPTTTCYPKTLKHLHRIYKHHCHKISPFCRALDQIVFAPNGPSTTFHAAFSKKETLDVIVHGLAIVCHSKGGIWASSKMTVEVKRGQEEVYEVDRPTCKKEECPQTVGDCLSLIRQPFGYEVPSTNSPRTVSPASWCPGKTEIVHVSARNCTVSDDDSVSSTDTDFVNPMSIHLFESCLPPDRSPPPLPISEPTAARPGRIFFAGGTKGFNGDVRLSVAPVNYDLCR</sequence>
<reference evidence="3 4" key="1">
    <citation type="submission" date="2015-08" db="EMBL/GenBank/DDBJ databases">
        <title>Next Generation Sequencing and Analysis of the Genome of Puccinia sorghi L Schw, the Causal Agent of Maize Common Rust.</title>
        <authorList>
            <person name="Rochi L."/>
            <person name="Burguener G."/>
            <person name="Darino M."/>
            <person name="Turjanski A."/>
            <person name="Kreff E."/>
            <person name="Dieguez M.J."/>
            <person name="Sacco F."/>
        </authorList>
    </citation>
    <scope>NUCLEOTIDE SEQUENCE [LARGE SCALE GENOMIC DNA]</scope>
    <source>
        <strain evidence="3 4">RO10H11247</strain>
    </source>
</reference>
<feature type="region of interest" description="Disordered" evidence="1">
    <location>
        <begin position="198"/>
        <end position="237"/>
    </location>
</feature>
<feature type="chain" id="PRO_5005567886" evidence="2">
    <location>
        <begin position="23"/>
        <end position="461"/>
    </location>
</feature>
<evidence type="ECO:0000313" key="4">
    <source>
        <dbReference type="Proteomes" id="UP000037035"/>
    </source>
</evidence>
<dbReference type="Proteomes" id="UP000037035">
    <property type="component" value="Unassembled WGS sequence"/>
</dbReference>
<comment type="caution">
    <text evidence="3">The sequence shown here is derived from an EMBL/GenBank/DDBJ whole genome shotgun (WGS) entry which is preliminary data.</text>
</comment>
<feature type="region of interest" description="Disordered" evidence="1">
    <location>
        <begin position="115"/>
        <end position="182"/>
    </location>
</feature>
<evidence type="ECO:0000313" key="3">
    <source>
        <dbReference type="EMBL" id="KNZ57071.1"/>
    </source>
</evidence>